<evidence type="ECO:0000256" key="2">
    <source>
        <dbReference type="ARBA" id="ARBA00009840"/>
    </source>
</evidence>
<dbReference type="InterPro" id="IPR003798">
    <property type="entry name" value="DNA_recombination_RmuC"/>
</dbReference>
<protein>
    <recommendedName>
        <fullName evidence="3">DNA recombination protein RmuC homolog</fullName>
    </recommendedName>
</protein>
<comment type="similarity">
    <text evidence="2">Belongs to the RmuC family.</text>
</comment>
<evidence type="ECO:0000256" key="3">
    <source>
        <dbReference type="ARBA" id="ARBA00021840"/>
    </source>
</evidence>
<accession>A0A6B2K2G5</accession>
<keyword evidence="5" id="KW-0233">DNA recombination</keyword>
<sequence>MDQLTTWIAANGPLLALIAAGLLALLLLSTLLRARAAARLTAEVEAARAEARELRGEIGELNVANASLTARAERMPELVDELRRAGAALEDERRQKARLETELETLKSSFETRMEEIRGLRKEVEDRFSSLAGEVLSANSKRFLDLATERFAQHRQTAEEDLGKRQQAIAELVKPLGEKLGHFDTRIGEIEKARSEAYGAIREQVTKLAEGQANLGHETHRLVQALRAPKTRGRWGEMQLRQVFEMAGMSEHVDFRLEQSMEGDEGRQRPDAVVTIPGGKHIVIDAKTPLEGYLDALEAATPEAQAECMARHARHVRQHVKVLASKDYQSRLPSTPDFVVMFIPGETFVAAAAEADPGLIEYAFENRVLIATPTTLMALVKSIAYGWQQEKMAENAAEVQKVGQELYERLSTFADHLTRVGNALRSSVENYNKAVGSLEGRILPSARKFEALGVVPGGKSLDPASSVEVEPRQLTAPEFQD</sequence>
<comment type="function">
    <text evidence="1">Involved in DNA recombination.</text>
</comment>
<evidence type="ECO:0000313" key="8">
    <source>
        <dbReference type="EMBL" id="NDV02754.1"/>
    </source>
</evidence>
<evidence type="ECO:0000256" key="5">
    <source>
        <dbReference type="ARBA" id="ARBA00023172"/>
    </source>
</evidence>
<feature type="region of interest" description="Disordered" evidence="7">
    <location>
        <begin position="462"/>
        <end position="481"/>
    </location>
</feature>
<keyword evidence="4 6" id="KW-0175">Coiled coil</keyword>
<dbReference type="AlphaFoldDB" id="A0A6B2K2G5"/>
<gene>
    <name evidence="8" type="primary">rmuC</name>
    <name evidence="8" type="ORF">GZA08_17460</name>
</gene>
<evidence type="ECO:0000256" key="7">
    <source>
        <dbReference type="SAM" id="MobiDB-lite"/>
    </source>
</evidence>
<keyword evidence="9" id="KW-1185">Reference proteome</keyword>
<dbReference type="RefSeq" id="WP_163895989.1">
    <property type="nucleotide sequence ID" value="NZ_JAAFYS010000004.1"/>
</dbReference>
<evidence type="ECO:0000256" key="1">
    <source>
        <dbReference type="ARBA" id="ARBA00003416"/>
    </source>
</evidence>
<feature type="coiled-coil region" evidence="6">
    <location>
        <begin position="37"/>
        <end position="109"/>
    </location>
</feature>
<organism evidence="8 9">
    <name type="scientific">Pseudoroseicyclus tamaricis</name>
    <dbReference type="NCBI Taxonomy" id="2705421"/>
    <lineage>
        <taxon>Bacteria</taxon>
        <taxon>Pseudomonadati</taxon>
        <taxon>Pseudomonadota</taxon>
        <taxon>Alphaproteobacteria</taxon>
        <taxon>Rhodobacterales</taxon>
        <taxon>Paracoccaceae</taxon>
        <taxon>Pseudoroseicyclus</taxon>
    </lineage>
</organism>
<dbReference type="PANTHER" id="PTHR30563">
    <property type="entry name" value="DNA RECOMBINATION PROTEIN RMUC"/>
    <property type="match status" value="1"/>
</dbReference>
<evidence type="ECO:0000256" key="6">
    <source>
        <dbReference type="SAM" id="Coils"/>
    </source>
</evidence>
<dbReference type="Pfam" id="PF02646">
    <property type="entry name" value="RmuC"/>
    <property type="match status" value="1"/>
</dbReference>
<name>A0A6B2K2G5_9RHOB</name>
<dbReference type="EMBL" id="JAAGAB010000004">
    <property type="protein sequence ID" value="NDV02754.1"/>
    <property type="molecule type" value="Genomic_DNA"/>
</dbReference>
<dbReference type="PANTHER" id="PTHR30563:SF0">
    <property type="entry name" value="DNA RECOMBINATION PROTEIN RMUC"/>
    <property type="match status" value="1"/>
</dbReference>
<dbReference type="GO" id="GO:0006310">
    <property type="term" value="P:DNA recombination"/>
    <property type="evidence" value="ECO:0007669"/>
    <property type="project" value="UniProtKB-KW"/>
</dbReference>
<comment type="caution">
    <text evidence="8">The sequence shown here is derived from an EMBL/GenBank/DDBJ whole genome shotgun (WGS) entry which is preliminary data.</text>
</comment>
<dbReference type="Proteomes" id="UP000474757">
    <property type="component" value="Unassembled WGS sequence"/>
</dbReference>
<evidence type="ECO:0000256" key="4">
    <source>
        <dbReference type="ARBA" id="ARBA00023054"/>
    </source>
</evidence>
<proteinExistence type="inferred from homology"/>
<evidence type="ECO:0000313" key="9">
    <source>
        <dbReference type="Proteomes" id="UP000474757"/>
    </source>
</evidence>
<reference evidence="8 9" key="1">
    <citation type="submission" date="2020-02" db="EMBL/GenBank/DDBJ databases">
        <title>Pseudoroseicyclus tamarix, sp. nov., isolated from offshore sediment of a Tamarix chinensis forest.</title>
        <authorList>
            <person name="Gai Y."/>
        </authorList>
    </citation>
    <scope>NUCLEOTIDE SEQUENCE [LARGE SCALE GENOMIC DNA]</scope>
    <source>
        <strain evidence="8 9">CLL3-39</strain>
    </source>
</reference>